<dbReference type="EMBL" id="BOPG01000075">
    <property type="protein sequence ID" value="GIJ62103.1"/>
    <property type="molecule type" value="Genomic_DNA"/>
</dbReference>
<dbReference type="Proteomes" id="UP000612585">
    <property type="component" value="Unassembled WGS sequence"/>
</dbReference>
<keyword evidence="3" id="KW-1185">Reference proteome</keyword>
<feature type="transmembrane region" description="Helical" evidence="1">
    <location>
        <begin position="37"/>
        <end position="55"/>
    </location>
</feature>
<keyword evidence="1" id="KW-0812">Transmembrane</keyword>
<gene>
    <name evidence="2" type="ORF">Vau01_096190</name>
</gene>
<proteinExistence type="predicted"/>
<evidence type="ECO:0000313" key="3">
    <source>
        <dbReference type="Proteomes" id="UP000612585"/>
    </source>
</evidence>
<reference evidence="2" key="1">
    <citation type="submission" date="2021-01" db="EMBL/GenBank/DDBJ databases">
        <title>Whole genome shotgun sequence of Virgisporangium aurantiacum NBRC 16421.</title>
        <authorList>
            <person name="Komaki H."/>
            <person name="Tamura T."/>
        </authorList>
    </citation>
    <scope>NUCLEOTIDE SEQUENCE</scope>
    <source>
        <strain evidence="2">NBRC 16421</strain>
    </source>
</reference>
<name>A0A8J3ZG06_9ACTN</name>
<keyword evidence="1" id="KW-0472">Membrane</keyword>
<evidence type="ECO:0000256" key="1">
    <source>
        <dbReference type="SAM" id="Phobius"/>
    </source>
</evidence>
<dbReference type="AlphaFoldDB" id="A0A8J3ZG06"/>
<sequence>MLNRILLGLYIRTALVVADQARRLRRQPDAGMETADKILWAAAITIVVGVVGGIFRTKLRDFANGLSITLGW</sequence>
<evidence type="ECO:0000313" key="2">
    <source>
        <dbReference type="EMBL" id="GIJ62103.1"/>
    </source>
</evidence>
<accession>A0A8J3ZG06</accession>
<protein>
    <submittedName>
        <fullName evidence="2">Uncharacterized protein</fullName>
    </submittedName>
</protein>
<comment type="caution">
    <text evidence="2">The sequence shown here is derived from an EMBL/GenBank/DDBJ whole genome shotgun (WGS) entry which is preliminary data.</text>
</comment>
<dbReference type="RefSeq" id="WP_204007525.1">
    <property type="nucleotide sequence ID" value="NZ_BOPG01000075.1"/>
</dbReference>
<organism evidence="2 3">
    <name type="scientific">Virgisporangium aurantiacum</name>
    <dbReference type="NCBI Taxonomy" id="175570"/>
    <lineage>
        <taxon>Bacteria</taxon>
        <taxon>Bacillati</taxon>
        <taxon>Actinomycetota</taxon>
        <taxon>Actinomycetes</taxon>
        <taxon>Micromonosporales</taxon>
        <taxon>Micromonosporaceae</taxon>
        <taxon>Virgisporangium</taxon>
    </lineage>
</organism>
<keyword evidence="1" id="KW-1133">Transmembrane helix</keyword>